<keyword evidence="3 10" id="KW-0813">Transport</keyword>
<name>A0ABT1X8B8_9PROT</name>
<reference evidence="15 16" key="1">
    <citation type="submission" date="2022-06" db="EMBL/GenBank/DDBJ databases">
        <title>Roseomonas CN29.</title>
        <authorList>
            <person name="Cheng Y."/>
            <person name="He X."/>
        </authorList>
    </citation>
    <scope>NUCLEOTIDE SEQUENCE [LARGE SCALE GENOMIC DNA]</scope>
    <source>
        <strain evidence="15 16">CN29</strain>
    </source>
</reference>
<sequence length="738" mass="76358">MRRLEEAGQRPAPLQPPAVGATPPPPATAARARPAIVDTASTPRGPAQINAPRGAALSGGGTVTLNFVEAELPQVIQAVLGDLLRQDYTIDPRVSGTITLQTQRPVPETAALSLLESALEANGAALLRNDAGYRVVPLEGALQSGPPVSLRTGGAAREPGFGIVALPLTYARAADLQRVLQPLAPRGGSVVADEARNILLLAGTGPQLASLLETAQSFDVGWIANQSLALLPLESAPAALVAQEITSIFGSQGNAREPLRVVPVARMNAVLVVAAQPQQLERVRRWVRNLDAAGMGSSPQLFVHRVQYVRAAELATTLRQLLQGGGRGPEAGQLLAPGQLGVQSAGGSIAPITNAPLGATSGLNGQAAPNAVGLAGNGLAGNGLAAGGLAGGAANAGPLAAAGGLAMPGLPPGPGFGDGAGGGGGDRSGLPAAPVRIVADEAQNALIIYANQTDWRLVERAVLLLDRPPTQVAVDAVIAEVTLNQGLEYGLSWFFRTGRFEFRLSATDAGTVAQTFPGFNLLYSGGADASVVLHALASLTDVRVISSPQVMVLSNQTARLRVGDSVPIVTQQATGGGLTDNRIVNSVSLRDTGVSLDVTPRVNSVGGVLLDVDQDVSDAVPTTTSGIDSPTIQQRRLRTVVSVASGQTIALGGLIRESDSDTRSGIPFLVNIPVLRELTGVRNRTRRRTELLVLLTPRVVQNTEDLRRATEELRSRMLNMAPRAPTQPTRYDALPPIR</sequence>
<dbReference type="Pfam" id="PF00263">
    <property type="entry name" value="Secretin"/>
    <property type="match status" value="1"/>
</dbReference>
<evidence type="ECO:0000256" key="7">
    <source>
        <dbReference type="ARBA" id="ARBA00022927"/>
    </source>
</evidence>
<dbReference type="PANTHER" id="PTHR30332:SF25">
    <property type="entry name" value="SECRETIN XPSD"/>
    <property type="match status" value="1"/>
</dbReference>
<feature type="domain" description="GspD-like N0" evidence="14">
    <location>
        <begin position="65"/>
        <end position="132"/>
    </location>
</feature>
<evidence type="ECO:0000259" key="12">
    <source>
        <dbReference type="Pfam" id="PF00263"/>
    </source>
</evidence>
<keyword evidence="5" id="KW-0812">Transmembrane</keyword>
<feature type="region of interest" description="Disordered" evidence="11">
    <location>
        <begin position="1"/>
        <end position="33"/>
    </location>
</feature>
<dbReference type="InterPro" id="IPR001775">
    <property type="entry name" value="GspD/PilQ"/>
</dbReference>
<evidence type="ECO:0000259" key="13">
    <source>
        <dbReference type="Pfam" id="PF03958"/>
    </source>
</evidence>
<evidence type="ECO:0000313" key="16">
    <source>
        <dbReference type="Proteomes" id="UP001524642"/>
    </source>
</evidence>
<evidence type="ECO:0000256" key="11">
    <source>
        <dbReference type="SAM" id="MobiDB-lite"/>
    </source>
</evidence>
<evidence type="ECO:0000256" key="6">
    <source>
        <dbReference type="ARBA" id="ARBA00022729"/>
    </source>
</evidence>
<evidence type="ECO:0000259" key="14">
    <source>
        <dbReference type="Pfam" id="PF21305"/>
    </source>
</evidence>
<feature type="domain" description="NolW-like" evidence="13">
    <location>
        <begin position="303"/>
        <end position="471"/>
    </location>
</feature>
<dbReference type="Gene3D" id="3.30.1370.120">
    <property type="match status" value="3"/>
</dbReference>
<dbReference type="PRINTS" id="PR01032">
    <property type="entry name" value="PHAGEIV"/>
</dbReference>
<evidence type="ECO:0000256" key="8">
    <source>
        <dbReference type="ARBA" id="ARBA00023136"/>
    </source>
</evidence>
<proteinExistence type="inferred from homology"/>
<gene>
    <name evidence="15" type="primary">gspD</name>
    <name evidence="15" type="ORF">NRP21_16350</name>
</gene>
<keyword evidence="4" id="KW-1134">Transmembrane beta strand</keyword>
<accession>A0ABT1X8B8</accession>
<keyword evidence="16" id="KW-1185">Reference proteome</keyword>
<protein>
    <submittedName>
        <fullName evidence="15">Type II secretion system secretin GspD</fullName>
    </submittedName>
</protein>
<comment type="similarity">
    <text evidence="2">Belongs to the bacterial secretin family. GSP D subfamily.</text>
</comment>
<keyword evidence="9" id="KW-0998">Cell outer membrane</keyword>
<comment type="subcellular location">
    <subcellularLocation>
        <location evidence="1 10">Cell outer membrane</location>
    </subcellularLocation>
</comment>
<dbReference type="PRINTS" id="PR00811">
    <property type="entry name" value="BCTERIALGSPD"/>
</dbReference>
<evidence type="ECO:0000256" key="1">
    <source>
        <dbReference type="ARBA" id="ARBA00004442"/>
    </source>
</evidence>
<dbReference type="NCBIfam" id="TIGR02517">
    <property type="entry name" value="type_II_gspD"/>
    <property type="match status" value="1"/>
</dbReference>
<evidence type="ECO:0000256" key="2">
    <source>
        <dbReference type="ARBA" id="ARBA00006980"/>
    </source>
</evidence>
<dbReference type="InterPro" id="IPR004846">
    <property type="entry name" value="T2SS/T3SS_dom"/>
</dbReference>
<keyword evidence="8" id="KW-0472">Membrane</keyword>
<keyword evidence="6" id="KW-0732">Signal</keyword>
<evidence type="ECO:0000256" key="4">
    <source>
        <dbReference type="ARBA" id="ARBA00022452"/>
    </source>
</evidence>
<dbReference type="InterPro" id="IPR013356">
    <property type="entry name" value="T2SS_GspD"/>
</dbReference>
<dbReference type="InterPro" id="IPR050810">
    <property type="entry name" value="Bact_Secretion_Sys_Channel"/>
</dbReference>
<comment type="caution">
    <text evidence="15">The sequence shown here is derived from an EMBL/GenBank/DDBJ whole genome shotgun (WGS) entry which is preliminary data.</text>
</comment>
<evidence type="ECO:0000256" key="5">
    <source>
        <dbReference type="ARBA" id="ARBA00022692"/>
    </source>
</evidence>
<feature type="domain" description="Type II/III secretion system secretin-like" evidence="12">
    <location>
        <begin position="535"/>
        <end position="701"/>
    </location>
</feature>
<organism evidence="15 16">
    <name type="scientific">Roseomonas populi</name>
    <dbReference type="NCBI Taxonomy" id="3121582"/>
    <lineage>
        <taxon>Bacteria</taxon>
        <taxon>Pseudomonadati</taxon>
        <taxon>Pseudomonadota</taxon>
        <taxon>Alphaproteobacteria</taxon>
        <taxon>Acetobacterales</taxon>
        <taxon>Roseomonadaceae</taxon>
        <taxon>Roseomonas</taxon>
    </lineage>
</organism>
<dbReference type="Pfam" id="PF03958">
    <property type="entry name" value="Secretin_N"/>
    <property type="match status" value="3"/>
</dbReference>
<dbReference type="InterPro" id="IPR038591">
    <property type="entry name" value="NolW-like_sf"/>
</dbReference>
<dbReference type="EMBL" id="JANJOU010000014">
    <property type="protein sequence ID" value="MCR0983628.1"/>
    <property type="molecule type" value="Genomic_DNA"/>
</dbReference>
<dbReference type="InterPro" id="IPR005644">
    <property type="entry name" value="NolW-like"/>
</dbReference>
<evidence type="ECO:0000256" key="3">
    <source>
        <dbReference type="ARBA" id="ARBA00022448"/>
    </source>
</evidence>
<dbReference type="InterPro" id="IPR049371">
    <property type="entry name" value="GspD-like_N0"/>
</dbReference>
<evidence type="ECO:0000256" key="9">
    <source>
        <dbReference type="ARBA" id="ARBA00023237"/>
    </source>
</evidence>
<dbReference type="PANTHER" id="PTHR30332">
    <property type="entry name" value="PROBABLE GENERAL SECRETION PATHWAY PROTEIN D"/>
    <property type="match status" value="1"/>
</dbReference>
<feature type="domain" description="NolW-like" evidence="13">
    <location>
        <begin position="230"/>
        <end position="294"/>
    </location>
</feature>
<dbReference type="Pfam" id="PF21305">
    <property type="entry name" value="type_II_gspD_N0"/>
    <property type="match status" value="1"/>
</dbReference>
<evidence type="ECO:0000313" key="15">
    <source>
        <dbReference type="EMBL" id="MCR0983628.1"/>
    </source>
</evidence>
<evidence type="ECO:0000256" key="10">
    <source>
        <dbReference type="RuleBase" id="RU004004"/>
    </source>
</evidence>
<dbReference type="Gene3D" id="3.55.50.30">
    <property type="match status" value="1"/>
</dbReference>
<keyword evidence="7" id="KW-0653">Protein transport</keyword>
<feature type="domain" description="NolW-like" evidence="13">
    <location>
        <begin position="166"/>
        <end position="221"/>
    </location>
</feature>
<dbReference type="Proteomes" id="UP001524642">
    <property type="component" value="Unassembled WGS sequence"/>
</dbReference>